<dbReference type="InterPro" id="IPR002745">
    <property type="entry name" value="Ptrans_KptA/Tpt1"/>
</dbReference>
<feature type="region of interest" description="Disordered" evidence="7">
    <location>
        <begin position="300"/>
        <end position="376"/>
    </location>
</feature>
<feature type="compositionally biased region" description="Basic and acidic residues" evidence="7">
    <location>
        <begin position="892"/>
        <end position="903"/>
    </location>
</feature>
<feature type="compositionally biased region" description="Polar residues" evidence="7">
    <location>
        <begin position="1041"/>
        <end position="1068"/>
    </location>
</feature>
<name>A0A4Q4SRT2_9PEZI</name>
<feature type="compositionally biased region" description="Basic and acidic residues" evidence="7">
    <location>
        <begin position="492"/>
        <end position="503"/>
    </location>
</feature>
<feature type="region of interest" description="Disordered" evidence="7">
    <location>
        <begin position="431"/>
        <end position="478"/>
    </location>
</feature>
<dbReference type="Pfam" id="PF01885">
    <property type="entry name" value="PTS_2-RNA"/>
    <property type="match status" value="1"/>
</dbReference>
<comment type="function">
    <text evidence="1">Catalyzes the last step of tRNA splicing, the transfer of the splice junction 2'-phosphate from ligated tRNA to NAD to produce ADP-ribose 1''-2'' cyclic phosphate.</text>
</comment>
<feature type="compositionally biased region" description="Basic residues" evidence="7">
    <location>
        <begin position="1533"/>
        <end position="1544"/>
    </location>
</feature>
<gene>
    <name evidence="8" type="ORF">DL764_010987</name>
</gene>
<organism evidence="8 9">
    <name type="scientific">Monosporascus ibericus</name>
    <dbReference type="NCBI Taxonomy" id="155417"/>
    <lineage>
        <taxon>Eukaryota</taxon>
        <taxon>Fungi</taxon>
        <taxon>Dikarya</taxon>
        <taxon>Ascomycota</taxon>
        <taxon>Pezizomycotina</taxon>
        <taxon>Sordariomycetes</taxon>
        <taxon>Xylariomycetidae</taxon>
        <taxon>Xylariales</taxon>
        <taxon>Xylariales incertae sedis</taxon>
        <taxon>Monosporascus</taxon>
    </lineage>
</organism>
<dbReference type="STRING" id="155417.A0A4Q4SRT2"/>
<keyword evidence="5" id="KW-0520">NAD</keyword>
<comment type="catalytic activity">
    <reaction evidence="6">
        <text>2'-phospho-[ligated tRNA] + NAD(+) = mature tRNA + ADP-alpha-D-ribose 1'',2''-cyclic phosphate + nicotinamide</text>
        <dbReference type="Rhea" id="RHEA:23324"/>
        <dbReference type="Rhea" id="RHEA-COMP:11106"/>
        <dbReference type="Rhea" id="RHEA-COMP:11107"/>
        <dbReference type="ChEBI" id="CHEBI:17154"/>
        <dbReference type="ChEBI" id="CHEBI:57540"/>
        <dbReference type="ChEBI" id="CHEBI:76596"/>
        <dbReference type="ChEBI" id="CHEBI:82883"/>
        <dbReference type="ChEBI" id="CHEBI:85027"/>
        <dbReference type="EC" id="2.7.1.160"/>
    </reaction>
</comment>
<dbReference type="SUPFAM" id="SSF56399">
    <property type="entry name" value="ADP-ribosylation"/>
    <property type="match status" value="1"/>
</dbReference>
<feature type="region of interest" description="Disordered" evidence="7">
    <location>
        <begin position="1"/>
        <end position="116"/>
    </location>
</feature>
<feature type="compositionally biased region" description="Polar residues" evidence="7">
    <location>
        <begin position="882"/>
        <end position="891"/>
    </location>
</feature>
<dbReference type="EC" id="2.7.1.160" evidence="3"/>
<evidence type="ECO:0000256" key="6">
    <source>
        <dbReference type="ARBA" id="ARBA00047949"/>
    </source>
</evidence>
<feature type="compositionally biased region" description="Basic and acidic residues" evidence="7">
    <location>
        <begin position="1020"/>
        <end position="1030"/>
    </location>
</feature>
<feature type="compositionally biased region" description="Low complexity" evidence="7">
    <location>
        <begin position="598"/>
        <end position="609"/>
    </location>
</feature>
<feature type="region of interest" description="Disordered" evidence="7">
    <location>
        <begin position="137"/>
        <end position="286"/>
    </location>
</feature>
<feature type="compositionally biased region" description="Polar residues" evidence="7">
    <location>
        <begin position="167"/>
        <end position="184"/>
    </location>
</feature>
<feature type="region of interest" description="Disordered" evidence="7">
    <location>
        <begin position="638"/>
        <end position="668"/>
    </location>
</feature>
<dbReference type="InterPro" id="IPR042080">
    <property type="entry name" value="RNA_2'-PTrans_N"/>
</dbReference>
<feature type="compositionally biased region" description="Basic and acidic residues" evidence="7">
    <location>
        <begin position="1098"/>
        <end position="1109"/>
    </location>
</feature>
<dbReference type="Gene3D" id="1.10.10.970">
    <property type="entry name" value="RNA 2'-phosphotransferase, Tpt1/KptA family, N-terminal domain"/>
    <property type="match status" value="1"/>
</dbReference>
<evidence type="ECO:0000313" key="9">
    <source>
        <dbReference type="Proteomes" id="UP000293360"/>
    </source>
</evidence>
<accession>A0A4Q4SRT2</accession>
<protein>
    <recommendedName>
        <fullName evidence="3">2'-phosphotransferase</fullName>
        <ecNumber evidence="3">2.7.1.160</ecNumber>
    </recommendedName>
</protein>
<dbReference type="PANTHER" id="PTHR12684">
    <property type="entry name" value="PUTATIVE PHOSPHOTRANSFERASE"/>
    <property type="match status" value="1"/>
</dbReference>
<dbReference type="OrthoDB" id="5369729at2759"/>
<evidence type="ECO:0000256" key="1">
    <source>
        <dbReference type="ARBA" id="ARBA00003343"/>
    </source>
</evidence>
<dbReference type="EMBL" id="QJNU01001595">
    <property type="protein sequence ID" value="RYO74064.1"/>
    <property type="molecule type" value="Genomic_DNA"/>
</dbReference>
<feature type="compositionally biased region" description="Low complexity" evidence="7">
    <location>
        <begin position="951"/>
        <end position="962"/>
    </location>
</feature>
<feature type="region of interest" description="Disordered" evidence="7">
    <location>
        <begin position="951"/>
        <end position="1146"/>
    </location>
</feature>
<keyword evidence="4" id="KW-0808">Transferase</keyword>
<feature type="region of interest" description="Disordered" evidence="7">
    <location>
        <begin position="492"/>
        <end position="552"/>
    </location>
</feature>
<keyword evidence="9" id="KW-1185">Reference proteome</keyword>
<feature type="compositionally biased region" description="Low complexity" evidence="7">
    <location>
        <begin position="48"/>
        <end position="89"/>
    </location>
</feature>
<evidence type="ECO:0000313" key="8">
    <source>
        <dbReference type="EMBL" id="RYO74064.1"/>
    </source>
</evidence>
<feature type="compositionally biased region" description="Polar residues" evidence="7">
    <location>
        <begin position="1080"/>
        <end position="1096"/>
    </location>
</feature>
<feature type="region of interest" description="Disordered" evidence="7">
    <location>
        <begin position="1233"/>
        <end position="1255"/>
    </location>
</feature>
<comment type="similarity">
    <text evidence="2">Belongs to the KptA/TPT1 family.</text>
</comment>
<dbReference type="InterPro" id="IPR042081">
    <property type="entry name" value="RNA_2'-PTrans_C"/>
</dbReference>
<feature type="region of interest" description="Disordered" evidence="7">
    <location>
        <begin position="1166"/>
        <end position="1214"/>
    </location>
</feature>
<feature type="compositionally biased region" description="Gly residues" evidence="7">
    <location>
        <begin position="1523"/>
        <end position="1532"/>
    </location>
</feature>
<feature type="compositionally biased region" description="Polar residues" evidence="7">
    <location>
        <begin position="95"/>
        <end position="115"/>
    </location>
</feature>
<dbReference type="Proteomes" id="UP000293360">
    <property type="component" value="Unassembled WGS sequence"/>
</dbReference>
<comment type="caution">
    <text evidence="8">The sequence shown here is derived from an EMBL/GenBank/DDBJ whole genome shotgun (WGS) entry which is preliminary data.</text>
</comment>
<reference evidence="8 9" key="1">
    <citation type="submission" date="2018-06" db="EMBL/GenBank/DDBJ databases">
        <title>Complete Genomes of Monosporascus.</title>
        <authorList>
            <person name="Robinson A.J."/>
            <person name="Natvig D.O."/>
        </authorList>
    </citation>
    <scope>NUCLEOTIDE SEQUENCE [LARGE SCALE GENOMIC DNA]</scope>
    <source>
        <strain evidence="8 9">CBS 110550</strain>
    </source>
</reference>
<feature type="compositionally biased region" description="Low complexity" evidence="7">
    <location>
        <begin position="350"/>
        <end position="375"/>
    </location>
</feature>
<feature type="compositionally biased region" description="Basic and acidic residues" evidence="7">
    <location>
        <begin position="431"/>
        <end position="440"/>
    </location>
</feature>
<evidence type="ECO:0000256" key="7">
    <source>
        <dbReference type="SAM" id="MobiDB-lite"/>
    </source>
</evidence>
<feature type="compositionally biased region" description="Polar residues" evidence="7">
    <location>
        <begin position="904"/>
        <end position="916"/>
    </location>
</feature>
<dbReference type="GO" id="GO:0000215">
    <property type="term" value="F:tRNA 2'-phosphotransferase activity"/>
    <property type="evidence" value="ECO:0007669"/>
    <property type="project" value="UniProtKB-EC"/>
</dbReference>
<evidence type="ECO:0000256" key="4">
    <source>
        <dbReference type="ARBA" id="ARBA00022679"/>
    </source>
</evidence>
<feature type="compositionally biased region" description="Low complexity" evidence="7">
    <location>
        <begin position="213"/>
        <end position="229"/>
    </location>
</feature>
<evidence type="ECO:0000256" key="2">
    <source>
        <dbReference type="ARBA" id="ARBA00009836"/>
    </source>
</evidence>
<dbReference type="PANTHER" id="PTHR12684:SF2">
    <property type="entry name" value="TRNA 2'-PHOSPHOTRANSFERASE 1"/>
    <property type="match status" value="1"/>
</dbReference>
<feature type="region of interest" description="Disordered" evidence="7">
    <location>
        <begin position="780"/>
        <end position="831"/>
    </location>
</feature>
<feature type="region of interest" description="Disordered" evidence="7">
    <location>
        <begin position="1512"/>
        <end position="1544"/>
    </location>
</feature>
<feature type="region of interest" description="Disordered" evidence="7">
    <location>
        <begin position="1397"/>
        <end position="1434"/>
    </location>
</feature>
<evidence type="ECO:0000256" key="3">
    <source>
        <dbReference type="ARBA" id="ARBA00012007"/>
    </source>
</evidence>
<evidence type="ECO:0000256" key="5">
    <source>
        <dbReference type="ARBA" id="ARBA00023027"/>
    </source>
</evidence>
<feature type="compositionally biased region" description="Low complexity" evidence="7">
    <location>
        <begin position="140"/>
        <end position="154"/>
    </location>
</feature>
<feature type="compositionally biased region" description="Basic and acidic residues" evidence="7">
    <location>
        <begin position="870"/>
        <end position="880"/>
    </location>
</feature>
<feature type="region of interest" description="Disordered" evidence="7">
    <location>
        <begin position="863"/>
        <end position="937"/>
    </location>
</feature>
<dbReference type="Gene3D" id="3.20.170.30">
    <property type="match status" value="1"/>
</dbReference>
<feature type="compositionally biased region" description="Basic and acidic residues" evidence="7">
    <location>
        <begin position="186"/>
        <end position="202"/>
    </location>
</feature>
<feature type="region of interest" description="Disordered" evidence="7">
    <location>
        <begin position="570"/>
        <end position="609"/>
    </location>
</feature>
<sequence length="1544" mass="165501">MSESVQPPRGPPAAAAEAPEDPEAPVSAPVAANTSSKVEPATKHDTGSGDTDSITTKSTNGTTSVTATTSATIRNHSSETTTNSLTTATHLDIPPTSTRHNNTNVHSHRQTNNPSKLPAFRFADLNKQPLVLPTLLQSQNNSNSNDDGNNRPNRIPSSRVSPDPDQQFRQAQSITPQDPPSTTRPGYKDRNNTRRVSPERSPTRFRTLAFQNSSAALPSSAATTSSESANVKRPISLDSPIPAAASGNTSVKPKETDAKETIVASRPRKRLASTSGGPDAFDDRAAHPPALKTKRLVAAGGVQSAPPSPTYAKAPSQDRGELKLPKSIPTTNSGDRRNSAVKRPPISYKPPASARSSIPPIRGLRTSSSRLSLNLDMKRSSRAYEVGDNYDDSSPRDRTLRVLEGRQEDYTQRATQADLDDSGDVFLKIAREDQSRHGVGEDGEYSDDQTAATRISRRSRRPFSVAIPSYQPSSPSQLVRQGIPRTLTFRGVSRERTPEEGRLKVASQQLQASPLSPRSVSIRDVNAEHGSPTASYNRRRQPSIDSRSAVPARMSSLKLSSLAYGTGRIFNSSPLVPRPDTQKQDFQPGDGAHGQEGTDSTTSTAAPSTMWDELDDLKSRIHRLELTGKLPATSGAAIARASDERPPTANTNATTMSASPKRGPGSVTQTAGDLTITPSVPIQSHPILHSALAKSKQFLSSDVYDALETAATDALNLTAMMGTAGQPGPISSSASSVGGGPVVTDRQLRRKADGICRSLTELCLALSEKAAQVDSQVAAPVPDKSPLAEPESPTITKFQFTGIPTPRRSSEREVQFTGVPTPKLPSLGRKPSNREIRFTGIAAQNQPVQERGSSDKVVQFTGLPTQRQLAQDRRPSEREVQFTGSPRQTQPARDRGLERENSASDRNLTLLTSPKSLSRLEQRRSSVFTSSALPSPRYTSLASAAALASATGTATTTPTEAHTPGRKSSMLLSRARRAQTEEPEEARKSATVLRTRRAGTEEPEEPSRRKTSLFIRSRRNTLDKDDEQPHFRASSRAITEVNGSQTRSRQYISQTPLSTSGEGNSLASSALPRRRLGPSAASSRLVQPSPPTSLSTRRYVEKSTPDRESFNVATEKQSDEREQSRLPLAQGISLGRAGSLKRSSRSSMIAMSSTAAQQANGYRSLGCHPLRRAGTGGISYRQQQQEEEEEAGAEGPRDRISPYRYPEPRIGQPRMAADDDYADAAERMAGLALKGGGKRGGGGRRGRGGGGRKQDRDVVLSKALSLLLRHQAHSAGIKLDAEGYAPLDKVLQWPRIHALNPTVADIKVAVADSDKQRFALKPRDPEATADDDPAAWLIRANQGHSIALASEGLHTPVTLEAGNVPDVVVHGTYFAFWDAIVASGGLKRMGRTHVHFGTGLPDGDSGSDGAKQEQQQVHNEADEENAVAAAPGAPGREVISGMRGDAELLVFVDVERSLRDGAMTWWLSANGVVLTEGDGDGVVPLKYFKEVRGRRQGVGVLWRDGEKITDLPDGVVKRAPHGKAGGGGGRGGGKGRRGGRGKGR</sequence>
<dbReference type="GO" id="GO:0006388">
    <property type="term" value="P:tRNA splicing, via endonucleolytic cleavage and ligation"/>
    <property type="evidence" value="ECO:0007669"/>
    <property type="project" value="TreeGrafter"/>
</dbReference>
<proteinExistence type="inferred from homology"/>
<feature type="compositionally biased region" description="Polar residues" evidence="7">
    <location>
        <begin position="506"/>
        <end position="519"/>
    </location>
</feature>